<feature type="transmembrane region" description="Helical" evidence="2">
    <location>
        <begin position="614"/>
        <end position="636"/>
    </location>
</feature>
<organism evidence="3 4">
    <name type="scientific">Durusdinium trenchii</name>
    <dbReference type="NCBI Taxonomy" id="1381693"/>
    <lineage>
        <taxon>Eukaryota</taxon>
        <taxon>Sar</taxon>
        <taxon>Alveolata</taxon>
        <taxon>Dinophyceae</taxon>
        <taxon>Suessiales</taxon>
        <taxon>Symbiodiniaceae</taxon>
        <taxon>Durusdinium</taxon>
    </lineage>
</organism>
<dbReference type="Proteomes" id="UP001642484">
    <property type="component" value="Unassembled WGS sequence"/>
</dbReference>
<keyword evidence="2" id="KW-1133">Transmembrane helix</keyword>
<feature type="non-terminal residue" evidence="3">
    <location>
        <position position="806"/>
    </location>
</feature>
<keyword evidence="2" id="KW-0472">Membrane</keyword>
<name>A0ABP0J2T2_9DINO</name>
<feature type="region of interest" description="Disordered" evidence="1">
    <location>
        <begin position="255"/>
        <end position="283"/>
    </location>
</feature>
<gene>
    <name evidence="3" type="ORF">CCMP2556_LOCUS9316</name>
</gene>
<dbReference type="EMBL" id="CAXAMN010004324">
    <property type="protein sequence ID" value="CAK9008613.1"/>
    <property type="molecule type" value="Genomic_DNA"/>
</dbReference>
<reference evidence="3 4" key="1">
    <citation type="submission" date="2024-02" db="EMBL/GenBank/DDBJ databases">
        <authorList>
            <person name="Chen Y."/>
            <person name="Shah S."/>
            <person name="Dougan E. K."/>
            <person name="Thang M."/>
            <person name="Chan C."/>
        </authorList>
    </citation>
    <scope>NUCLEOTIDE SEQUENCE [LARGE SCALE GENOMIC DNA]</scope>
</reference>
<feature type="transmembrane region" description="Helical" evidence="2">
    <location>
        <begin position="388"/>
        <end position="414"/>
    </location>
</feature>
<accession>A0ABP0J2T2</accession>
<keyword evidence="4" id="KW-1185">Reference proteome</keyword>
<feature type="transmembrane region" description="Helical" evidence="2">
    <location>
        <begin position="426"/>
        <end position="450"/>
    </location>
</feature>
<evidence type="ECO:0000313" key="4">
    <source>
        <dbReference type="Proteomes" id="UP001642484"/>
    </source>
</evidence>
<proteinExistence type="predicted"/>
<evidence type="ECO:0000256" key="1">
    <source>
        <dbReference type="SAM" id="MobiDB-lite"/>
    </source>
</evidence>
<keyword evidence="2" id="KW-0812">Transmembrane</keyword>
<sequence length="806" mass="89071">MKVQRCWLQRPMRDAIGAASWLASSFSGKRQDGLFSIAPPWFQQRFPEIPAPLMCFQWAAAYKKILDVPSDLGAPPGSSGIAVIEGCSGGCTGTYIMKDIESELGVPFITCAAMEKDEAKRNYSLRNHGMQIQHMFRDTGAFLDELRDFLRNSASFMTFFSTVLAMKIPALHHDPLFEAVSNAQRQVQDLRDLTTKILTNIGVLEMLLQHADDDQATQIAAARKTAAALAKDFGMSPKDLPDQLRWRFEEFGKKKPEPKVKGKKREGSQPSAAKAKAKRVAKSPLQSFARNTVLMEDNLETIDRIHVSEADFAAQLGASGTAFGSRSGGLVGGTTFAELVSFFGIGVAPWVKLADDMPRDSEGTRSGKSTRDIVEEFKLQRAVENLRLFYVVLQLAAFALATSVVVGSAANLLWDLVPPGRTAEAVISGVSVLSWLLQAGAVATVSTCPIDELDFNSFVESRPAVCICLGLGPLVSGAFRVLEFPFPRWISCLAALGMILKGCLGACGVHRCQWCLPSYCTLLEAWLLDITVASTVTEIALAEDSVMTDAWLAIHASAAVLLAVWLQCRKTKDTIRVYANSYMAMSWGSSFYACRAVDLALGHKEWEEGRHKDIAIVAAATFSAALLLPLLLVLVVGRKVLFQKLVYLLDHRRRLQLRDGAFMAMLLDSYVVEPGQPWWLSLEEIAQKSTSGSHTLAACSSLPTARLEGKSPGFVVGRVTEVAEVQRFQQVLPWPELLRRGRQKLRCLDWAAQNPEHWRPETLGEYQLSRPLQRGETIDYFVSHSWSDSPERKWRALQLVADSFYR</sequence>
<evidence type="ECO:0000313" key="3">
    <source>
        <dbReference type="EMBL" id="CAK9008613.1"/>
    </source>
</evidence>
<protein>
    <submittedName>
        <fullName evidence="3">Uncharacterized protein</fullName>
    </submittedName>
</protein>
<evidence type="ECO:0000256" key="2">
    <source>
        <dbReference type="SAM" id="Phobius"/>
    </source>
</evidence>
<comment type="caution">
    <text evidence="3">The sequence shown here is derived from an EMBL/GenBank/DDBJ whole genome shotgun (WGS) entry which is preliminary data.</text>
</comment>